<dbReference type="CDD" id="cd03316">
    <property type="entry name" value="MR_like"/>
    <property type="match status" value="1"/>
</dbReference>
<dbReference type="InterPro" id="IPR036849">
    <property type="entry name" value="Enolase-like_C_sf"/>
</dbReference>
<dbReference type="PROSITE" id="PS00908">
    <property type="entry name" value="MR_MLE_1"/>
    <property type="match status" value="1"/>
</dbReference>
<name>A0A2T2WDU8_9FIRM</name>
<evidence type="ECO:0000256" key="1">
    <source>
        <dbReference type="ARBA" id="ARBA00022723"/>
    </source>
</evidence>
<dbReference type="Gene3D" id="3.30.390.10">
    <property type="entry name" value="Enolase-like, N-terminal domain"/>
    <property type="match status" value="1"/>
</dbReference>
<evidence type="ECO:0000256" key="2">
    <source>
        <dbReference type="ARBA" id="ARBA00023239"/>
    </source>
</evidence>
<evidence type="ECO:0000259" key="3">
    <source>
        <dbReference type="SMART" id="SM00922"/>
    </source>
</evidence>
<dbReference type="InterPro" id="IPR034593">
    <property type="entry name" value="DgoD-like"/>
</dbReference>
<dbReference type="SUPFAM" id="SSF54826">
    <property type="entry name" value="Enolase N-terminal domain-like"/>
    <property type="match status" value="1"/>
</dbReference>
<dbReference type="PANTHER" id="PTHR48080:SF2">
    <property type="entry name" value="D-GALACTONATE DEHYDRATASE"/>
    <property type="match status" value="1"/>
</dbReference>
<dbReference type="SUPFAM" id="SSF51604">
    <property type="entry name" value="Enolase C-terminal domain-like"/>
    <property type="match status" value="1"/>
</dbReference>
<feature type="domain" description="Mandelate racemase/muconate lactonizing enzyme C-terminal" evidence="3">
    <location>
        <begin position="164"/>
        <end position="283"/>
    </location>
</feature>
<keyword evidence="2" id="KW-0456">Lyase</keyword>
<dbReference type="AlphaFoldDB" id="A0A2T2WDU8"/>
<dbReference type="Pfam" id="PF02746">
    <property type="entry name" value="MR_MLE_N"/>
    <property type="match status" value="1"/>
</dbReference>
<dbReference type="GO" id="GO:0046872">
    <property type="term" value="F:metal ion binding"/>
    <property type="evidence" value="ECO:0007669"/>
    <property type="project" value="UniProtKB-KW"/>
</dbReference>
<dbReference type="EMBL" id="PXYV01000064">
    <property type="protein sequence ID" value="PSR20404.1"/>
    <property type="molecule type" value="Genomic_DNA"/>
</dbReference>
<dbReference type="SFLD" id="SFLDS00001">
    <property type="entry name" value="Enolase"/>
    <property type="match status" value="1"/>
</dbReference>
<dbReference type="InterPro" id="IPR013341">
    <property type="entry name" value="Mandelate_racemase_N_dom"/>
</dbReference>
<dbReference type="SFLD" id="SFLDG00179">
    <property type="entry name" value="mandelate_racemase"/>
    <property type="match status" value="1"/>
</dbReference>
<dbReference type="InterPro" id="IPR029017">
    <property type="entry name" value="Enolase-like_N"/>
</dbReference>
<dbReference type="PANTHER" id="PTHR48080">
    <property type="entry name" value="D-GALACTONATE DEHYDRATASE-RELATED"/>
    <property type="match status" value="1"/>
</dbReference>
<evidence type="ECO:0000313" key="5">
    <source>
        <dbReference type="Proteomes" id="UP000241848"/>
    </source>
</evidence>
<dbReference type="Proteomes" id="UP000241848">
    <property type="component" value="Unassembled WGS sequence"/>
</dbReference>
<dbReference type="Pfam" id="PF13378">
    <property type="entry name" value="MR_MLE_C"/>
    <property type="match status" value="1"/>
</dbReference>
<dbReference type="InterPro" id="IPR029065">
    <property type="entry name" value="Enolase_C-like"/>
</dbReference>
<dbReference type="SMART" id="SM00922">
    <property type="entry name" value="MR_MLE"/>
    <property type="match status" value="1"/>
</dbReference>
<dbReference type="Gene3D" id="3.20.20.120">
    <property type="entry name" value="Enolase-like C-terminal domain"/>
    <property type="match status" value="1"/>
</dbReference>
<keyword evidence="1" id="KW-0479">Metal-binding</keyword>
<sequence>MRITHVSTAVVEANFDYTFVRVYTDTNVVGIGECFPGPGLTAVIKDLEEVIVGQDPMNVEKVWRRMYQSISGTSPIGGVGYNAISGIECALLDIAGKTLNVPVYQLLGGWYRSQIRIYADCHAGKGLESLTPTLLARTPRWMQQLEGEAGLVTAQDEVSEVYSPEAYARKARQAVDRGYTAIKFDLDVPTPTNPTIGVQTLEPYSRTITNADLDFLVSIVDAVSREVGRNIYTAYDLHWMYNLNDALRLAQALEPYGVGWLEDPVPPENVDGLAFITRQTKTPILSGENWHLRQGFRQAFEQRALNLIAPDFQRVGGLIEGKKVCDTAELYGIPVAPHCISSPIGLMASAHVCAAIPNFVALEFHGQDVPFWEDLAQGSELVIDGGYVTPKGPGLGIDLNERVAREYAKAGEPFFDE</sequence>
<proteinExistence type="predicted"/>
<dbReference type="InterPro" id="IPR013342">
    <property type="entry name" value="Mandelate_racemase_C"/>
</dbReference>
<accession>A0A2T2WDU8</accession>
<protein>
    <recommendedName>
        <fullName evidence="3">Mandelate racemase/muconate lactonizing enzyme C-terminal domain-containing protein</fullName>
    </recommendedName>
</protein>
<dbReference type="GO" id="GO:0016829">
    <property type="term" value="F:lyase activity"/>
    <property type="evidence" value="ECO:0007669"/>
    <property type="project" value="UniProtKB-KW"/>
</dbReference>
<dbReference type="InterPro" id="IPR018110">
    <property type="entry name" value="Mandel_Rmase/mucon_lact_enz_CS"/>
</dbReference>
<dbReference type="GO" id="GO:0009063">
    <property type="term" value="P:amino acid catabolic process"/>
    <property type="evidence" value="ECO:0007669"/>
    <property type="project" value="InterPro"/>
</dbReference>
<evidence type="ECO:0000313" key="4">
    <source>
        <dbReference type="EMBL" id="PSR20404.1"/>
    </source>
</evidence>
<gene>
    <name evidence="4" type="ORF">C7B45_15060</name>
</gene>
<comment type="caution">
    <text evidence="4">The sequence shown here is derived from an EMBL/GenBank/DDBJ whole genome shotgun (WGS) entry which is preliminary data.</text>
</comment>
<organism evidence="4 5">
    <name type="scientific">Sulfobacillus acidophilus</name>
    <dbReference type="NCBI Taxonomy" id="53633"/>
    <lineage>
        <taxon>Bacteria</taxon>
        <taxon>Bacillati</taxon>
        <taxon>Bacillota</taxon>
        <taxon>Clostridia</taxon>
        <taxon>Eubacteriales</taxon>
        <taxon>Clostridiales Family XVII. Incertae Sedis</taxon>
        <taxon>Sulfobacillus</taxon>
    </lineage>
</organism>
<reference evidence="4 5" key="1">
    <citation type="journal article" date="2014" name="BMC Genomics">
        <title>Comparison of environmental and isolate Sulfobacillus genomes reveals diverse carbon, sulfur, nitrogen, and hydrogen metabolisms.</title>
        <authorList>
            <person name="Justice N.B."/>
            <person name="Norman A."/>
            <person name="Brown C.T."/>
            <person name="Singh A."/>
            <person name="Thomas B.C."/>
            <person name="Banfield J.F."/>
        </authorList>
    </citation>
    <scope>NUCLEOTIDE SEQUENCE [LARGE SCALE GENOMIC DNA]</scope>
    <source>
        <strain evidence="4">AMDSBA3</strain>
    </source>
</reference>